<dbReference type="InterPro" id="IPR050589">
    <property type="entry name" value="Ikaros_C2H2-ZF"/>
</dbReference>
<feature type="compositionally biased region" description="Basic and acidic residues" evidence="9">
    <location>
        <begin position="80"/>
        <end position="90"/>
    </location>
</feature>
<feature type="domain" description="C2H2-type" evidence="10">
    <location>
        <begin position="542"/>
        <end position="570"/>
    </location>
</feature>
<protein>
    <submittedName>
        <fullName evidence="11">Zinc finger protein MSN4</fullName>
    </submittedName>
</protein>
<feature type="region of interest" description="Disordered" evidence="9">
    <location>
        <begin position="469"/>
        <end position="489"/>
    </location>
</feature>
<gene>
    <name evidence="11" type="ORF">RNJ44_04703</name>
</gene>
<evidence type="ECO:0000256" key="1">
    <source>
        <dbReference type="ARBA" id="ARBA00004123"/>
    </source>
</evidence>
<evidence type="ECO:0000256" key="8">
    <source>
        <dbReference type="PROSITE-ProRule" id="PRU00042"/>
    </source>
</evidence>
<comment type="subcellular location">
    <subcellularLocation>
        <location evidence="1">Nucleus</location>
    </subcellularLocation>
</comment>
<evidence type="ECO:0000256" key="9">
    <source>
        <dbReference type="SAM" id="MobiDB-lite"/>
    </source>
</evidence>
<dbReference type="Gene3D" id="3.30.160.60">
    <property type="entry name" value="Classic Zinc Finger"/>
    <property type="match status" value="2"/>
</dbReference>
<keyword evidence="3" id="KW-0677">Repeat</keyword>
<dbReference type="PROSITE" id="PS00028">
    <property type="entry name" value="ZINC_FINGER_C2H2_1"/>
    <property type="match status" value="2"/>
</dbReference>
<dbReference type="SMART" id="SM00355">
    <property type="entry name" value="ZnF_C2H2"/>
    <property type="match status" value="2"/>
</dbReference>
<feature type="region of interest" description="Disordered" evidence="9">
    <location>
        <begin position="80"/>
        <end position="107"/>
    </location>
</feature>
<keyword evidence="5" id="KW-0862">Zinc</keyword>
<comment type="caution">
    <text evidence="11">The sequence shown here is derived from an EMBL/GenBank/DDBJ whole genome shotgun (WGS) entry which is preliminary data.</text>
</comment>
<sequence>MNSLEQSELSPKGIDDDNNINWSTQMGDAFSLNLQQHKAKGLERYQSPETPFGLPLEMYGAEDSRPRSDLLLGTEVRIREGNSDHDHEGGHTNTTTTTTTNSSTAETNLATTPATLDDFVMSIDSSGNTSMERGRDQSIVPNKVKNDLRMNFVNSSQNENMPTNGDIGKGRRATIYNGFFESMHLDTMLDDYLSTELLLNENVNTEDNSTIGNDRRHSEVLSNKNINLNAPRNSISHGVDFWNLESQKKRQNNQNGKTINGTTMRVRSGADNDSGTEKAMYMEKHTGNNENIDSELNQILSDYNLNFKKGMDLMNEDVLDNYPTFEDSKMNELDVQSQGSYKTFLRHPNRSSLPILSEATTSDFETDIPVVQPNVSVFKEIPWQSPSNNISDTDDIKFDESALSDQEFYNSEIVSSPKSANKGRFIKPTMILSDSSMAEVELMNNSIDGLSKSLDIAIPPNVITKSMKHQIQNGKSLKGTGPGHTRRRSSANLSMNSFNNNLHYNINTSKVNQRRQSKSSASPNAAVIPSNVDKHNDFDKPFGCHLCTKAFKRSEHLKRHIRSVHSTERPFACHLCDKKFSRSDNLSQHIKTHQKIHN</sequence>
<evidence type="ECO:0000259" key="10">
    <source>
        <dbReference type="PROSITE" id="PS50157"/>
    </source>
</evidence>
<accession>A0ABR4NVY2</accession>
<feature type="region of interest" description="Disordered" evidence="9">
    <location>
        <begin position="249"/>
        <end position="274"/>
    </location>
</feature>
<dbReference type="InterPro" id="IPR013087">
    <property type="entry name" value="Znf_C2H2_type"/>
</dbReference>
<name>A0ABR4NVY2_9SACH</name>
<evidence type="ECO:0000256" key="4">
    <source>
        <dbReference type="ARBA" id="ARBA00022771"/>
    </source>
</evidence>
<evidence type="ECO:0000256" key="2">
    <source>
        <dbReference type="ARBA" id="ARBA00022723"/>
    </source>
</evidence>
<keyword evidence="12" id="KW-1185">Reference proteome</keyword>
<feature type="compositionally biased region" description="Low complexity" evidence="9">
    <location>
        <begin position="92"/>
        <end position="107"/>
    </location>
</feature>
<dbReference type="Pfam" id="PF00096">
    <property type="entry name" value="zf-C2H2"/>
    <property type="match status" value="2"/>
</dbReference>
<feature type="domain" description="C2H2-type" evidence="10">
    <location>
        <begin position="571"/>
        <end position="598"/>
    </location>
</feature>
<evidence type="ECO:0000313" key="12">
    <source>
        <dbReference type="Proteomes" id="UP001623330"/>
    </source>
</evidence>
<evidence type="ECO:0000313" key="11">
    <source>
        <dbReference type="EMBL" id="KAL3232787.1"/>
    </source>
</evidence>
<proteinExistence type="predicted"/>
<organism evidence="11 12">
    <name type="scientific">Nakaseomyces bracarensis</name>
    <dbReference type="NCBI Taxonomy" id="273131"/>
    <lineage>
        <taxon>Eukaryota</taxon>
        <taxon>Fungi</taxon>
        <taxon>Dikarya</taxon>
        <taxon>Ascomycota</taxon>
        <taxon>Saccharomycotina</taxon>
        <taxon>Saccharomycetes</taxon>
        <taxon>Saccharomycetales</taxon>
        <taxon>Saccharomycetaceae</taxon>
        <taxon>Nakaseomyces</taxon>
    </lineage>
</organism>
<feature type="region of interest" description="Disordered" evidence="9">
    <location>
        <begin position="1"/>
        <end position="21"/>
    </location>
</feature>
<dbReference type="InterPro" id="IPR036236">
    <property type="entry name" value="Znf_C2H2_sf"/>
</dbReference>
<dbReference type="SUPFAM" id="SSF57667">
    <property type="entry name" value="beta-beta-alpha zinc fingers"/>
    <property type="match status" value="1"/>
</dbReference>
<dbReference type="PANTHER" id="PTHR24404:SF114">
    <property type="entry name" value="KLUMPFUSS, ISOFORM B-RELATED"/>
    <property type="match status" value="1"/>
</dbReference>
<dbReference type="Proteomes" id="UP001623330">
    <property type="component" value="Unassembled WGS sequence"/>
</dbReference>
<keyword evidence="6" id="KW-0238">DNA-binding</keyword>
<dbReference type="EMBL" id="JBEVYD010000005">
    <property type="protein sequence ID" value="KAL3232787.1"/>
    <property type="molecule type" value="Genomic_DNA"/>
</dbReference>
<dbReference type="PROSITE" id="PS50157">
    <property type="entry name" value="ZINC_FINGER_C2H2_2"/>
    <property type="match status" value="2"/>
</dbReference>
<reference evidence="11 12" key="1">
    <citation type="submission" date="2024-05" db="EMBL/GenBank/DDBJ databases">
        <title>Long read based assembly of the Candida bracarensis genome reveals expanded adhesin content.</title>
        <authorList>
            <person name="Marcet-Houben M."/>
            <person name="Ksiezopolska E."/>
            <person name="Gabaldon T."/>
        </authorList>
    </citation>
    <scope>NUCLEOTIDE SEQUENCE [LARGE SCALE GENOMIC DNA]</scope>
    <source>
        <strain evidence="11 12">CBM6</strain>
    </source>
</reference>
<keyword evidence="4 8" id="KW-0863">Zinc-finger</keyword>
<evidence type="ECO:0000256" key="6">
    <source>
        <dbReference type="ARBA" id="ARBA00023125"/>
    </source>
</evidence>
<feature type="compositionally biased region" description="Polar residues" evidence="9">
    <location>
        <begin position="252"/>
        <end position="265"/>
    </location>
</feature>
<keyword evidence="2" id="KW-0479">Metal-binding</keyword>
<dbReference type="PANTHER" id="PTHR24404">
    <property type="entry name" value="ZINC FINGER PROTEIN"/>
    <property type="match status" value="1"/>
</dbReference>
<evidence type="ECO:0000256" key="7">
    <source>
        <dbReference type="ARBA" id="ARBA00023242"/>
    </source>
</evidence>
<evidence type="ECO:0000256" key="3">
    <source>
        <dbReference type="ARBA" id="ARBA00022737"/>
    </source>
</evidence>
<evidence type="ECO:0000256" key="5">
    <source>
        <dbReference type="ARBA" id="ARBA00022833"/>
    </source>
</evidence>
<keyword evidence="7" id="KW-0539">Nucleus</keyword>